<feature type="compositionally biased region" description="Low complexity" evidence="1">
    <location>
        <begin position="605"/>
        <end position="622"/>
    </location>
</feature>
<keyword evidence="5" id="KW-1185">Reference proteome</keyword>
<feature type="compositionally biased region" description="Low complexity" evidence="1">
    <location>
        <begin position="217"/>
        <end position="234"/>
    </location>
</feature>
<feature type="compositionally biased region" description="Basic and acidic residues" evidence="1">
    <location>
        <begin position="294"/>
        <end position="307"/>
    </location>
</feature>
<keyword evidence="2" id="KW-0812">Transmembrane</keyword>
<evidence type="ECO:0000313" key="5">
    <source>
        <dbReference type="Proteomes" id="UP000027002"/>
    </source>
</evidence>
<dbReference type="Proteomes" id="UP000027002">
    <property type="component" value="Chromosome 6"/>
</dbReference>
<feature type="transmembrane region" description="Helical" evidence="2">
    <location>
        <begin position="254"/>
        <end position="274"/>
    </location>
</feature>
<feature type="compositionally biased region" description="Low complexity" evidence="1">
    <location>
        <begin position="388"/>
        <end position="405"/>
    </location>
</feature>
<proteinExistence type="predicted"/>
<evidence type="ECO:0000313" key="4">
    <source>
        <dbReference type="EMBL" id="QUC23251.1"/>
    </source>
</evidence>
<feature type="compositionally biased region" description="Pro residues" evidence="1">
    <location>
        <begin position="324"/>
        <end position="335"/>
    </location>
</feature>
<feature type="compositionally biased region" description="Polar residues" evidence="1">
    <location>
        <begin position="309"/>
        <end position="322"/>
    </location>
</feature>
<keyword evidence="3" id="KW-0732">Signal</keyword>
<name>A0A8E5MKN2_USTVR</name>
<feature type="region of interest" description="Disordered" evidence="1">
    <location>
        <begin position="676"/>
        <end position="720"/>
    </location>
</feature>
<keyword evidence="2" id="KW-0472">Membrane</keyword>
<evidence type="ECO:0000256" key="3">
    <source>
        <dbReference type="SAM" id="SignalP"/>
    </source>
</evidence>
<reference evidence="4" key="1">
    <citation type="submission" date="2020-03" db="EMBL/GenBank/DDBJ databases">
        <title>A mixture of massive structural variations and highly conserved coding sequences in Ustilaginoidea virens genome.</title>
        <authorList>
            <person name="Zhang K."/>
            <person name="Zhao Z."/>
            <person name="Zhang Z."/>
            <person name="Li Y."/>
            <person name="Hsiang T."/>
            <person name="Sun W."/>
        </authorList>
    </citation>
    <scope>NUCLEOTIDE SEQUENCE</scope>
    <source>
        <strain evidence="4">UV-8b</strain>
    </source>
</reference>
<feature type="signal peptide" evidence="3">
    <location>
        <begin position="1"/>
        <end position="19"/>
    </location>
</feature>
<dbReference type="EMBL" id="CP072758">
    <property type="protein sequence ID" value="QUC23251.1"/>
    <property type="molecule type" value="Genomic_DNA"/>
</dbReference>
<feature type="chain" id="PRO_5034887872" evidence="3">
    <location>
        <begin position="20"/>
        <end position="720"/>
    </location>
</feature>
<feature type="region of interest" description="Disordered" evidence="1">
    <location>
        <begin position="464"/>
        <end position="663"/>
    </location>
</feature>
<organism evidence="4 5">
    <name type="scientific">Ustilaginoidea virens</name>
    <name type="common">Rice false smut fungus</name>
    <name type="synonym">Villosiclava virens</name>
    <dbReference type="NCBI Taxonomy" id="1159556"/>
    <lineage>
        <taxon>Eukaryota</taxon>
        <taxon>Fungi</taxon>
        <taxon>Dikarya</taxon>
        <taxon>Ascomycota</taxon>
        <taxon>Pezizomycotina</taxon>
        <taxon>Sordariomycetes</taxon>
        <taxon>Hypocreomycetidae</taxon>
        <taxon>Hypocreales</taxon>
        <taxon>Clavicipitaceae</taxon>
        <taxon>Ustilaginoidea</taxon>
    </lineage>
</organism>
<sequence length="720" mass="75263">MRSPLLLPLLLPLLDAAAAAAAAAAGQPPWKTSNLTLQLSSFVPVCAEDCFVSFLRVGFGLGPGDRIPSLEELCATNARTGFTVGEGAVQCIAAEKSIGGCSEADAGSSVIYRAHQMCANQAGAVTPTHGVITATLMLPPPGAGRVVSFPPLPAATPRSRNHTTRAPLPSTLVVDTRSLAFATAPSAGDTTTTTTATTAAIITTLKTSVRGTGTGTGSSTAAAETSTSAAAPATGSGGGGSSDRPLTPLQRTGIAVGVIGFAIVGVGLVLLLRWHRASRTSMRGEHSPLPSSPSRRDSWGYRFDKPRGGSSSTGDEPSSATNPAHPPPPPPPPPPDAEKPCRPRPPGALRNTPPRPPPTAADRPLSRLLPPAPQAAKHRARPPPPVLPKLLIPRRGDDAAAATATDKPRESTATEFEEDGRESSSASPQRLQIWRPPSMGPRSAATYYVADRCGNWVLADAAAAVKTQPQPQPQPSAHPRPSIRIVTDQDANHDGMVPRALFSDPAPACPSAGPRLSGTATSAAEPEPHGHLYPVAELPAPRNGAPSPLVPRMRLPELPDTAAQHHHRRPARDPAALRTGSPTLRVVASSPSPSPSPSARDDRSSLPSARDAPLAWVPGLPAHPHPHRRPPYPGSSLWLPPQARSRQTPRMETEPVHHEMTPNRAQRHFDALARNPPPLYHRLQRAPGAEPSPQEGLAPATRPEGLAPARRGAQLRLRAQ</sequence>
<evidence type="ECO:0000256" key="1">
    <source>
        <dbReference type="SAM" id="MobiDB-lite"/>
    </source>
</evidence>
<dbReference type="RefSeq" id="XP_043000924.1">
    <property type="nucleotide sequence ID" value="XM_043144989.1"/>
</dbReference>
<keyword evidence="2" id="KW-1133">Transmembrane helix</keyword>
<dbReference type="GeneID" id="66068269"/>
<feature type="compositionally biased region" description="Basic and acidic residues" evidence="1">
    <location>
        <begin position="649"/>
        <end position="663"/>
    </location>
</feature>
<dbReference type="OrthoDB" id="3946741at2759"/>
<evidence type="ECO:0000256" key="2">
    <source>
        <dbReference type="SAM" id="Phobius"/>
    </source>
</evidence>
<accession>A0A8E5MKN2</accession>
<dbReference type="AlphaFoldDB" id="A0A8E5MKN2"/>
<feature type="region of interest" description="Disordered" evidence="1">
    <location>
        <begin position="280"/>
        <end position="442"/>
    </location>
</feature>
<dbReference type="KEGG" id="uvi:66068269"/>
<feature type="compositionally biased region" description="Low complexity" evidence="1">
    <location>
        <begin position="705"/>
        <end position="720"/>
    </location>
</feature>
<feature type="region of interest" description="Disordered" evidence="1">
    <location>
        <begin position="209"/>
        <end position="246"/>
    </location>
</feature>
<protein>
    <submittedName>
        <fullName evidence="4">Uncharacterized protein</fullName>
    </submittedName>
</protein>
<gene>
    <name evidence="4" type="ORF">UV8b_07492</name>
</gene>